<keyword evidence="3" id="KW-0479">Metal-binding</keyword>
<comment type="cofactor">
    <cofactor evidence="1">
        <name>Zn(2+)</name>
        <dbReference type="ChEBI" id="CHEBI:29105"/>
    </cofactor>
</comment>
<dbReference type="PROSITE" id="PS00903">
    <property type="entry name" value="CYT_DCMP_DEAMINASES_1"/>
    <property type="match status" value="1"/>
</dbReference>
<keyword evidence="6" id="KW-0862">Zinc</keyword>
<dbReference type="PANTHER" id="PTHR11086">
    <property type="entry name" value="DEOXYCYTIDYLATE DEAMINASE-RELATED"/>
    <property type="match status" value="1"/>
</dbReference>
<organism evidence="10 11">
    <name type="scientific">Elysia marginata</name>
    <dbReference type="NCBI Taxonomy" id="1093978"/>
    <lineage>
        <taxon>Eukaryota</taxon>
        <taxon>Metazoa</taxon>
        <taxon>Spiralia</taxon>
        <taxon>Lophotrochozoa</taxon>
        <taxon>Mollusca</taxon>
        <taxon>Gastropoda</taxon>
        <taxon>Heterobranchia</taxon>
        <taxon>Euthyneura</taxon>
        <taxon>Panpulmonata</taxon>
        <taxon>Sacoglossa</taxon>
        <taxon>Placobranchoidea</taxon>
        <taxon>Plakobranchidae</taxon>
        <taxon>Elysia</taxon>
    </lineage>
</organism>
<evidence type="ECO:0000256" key="4">
    <source>
        <dbReference type="ARBA" id="ARBA00022727"/>
    </source>
</evidence>
<comment type="caution">
    <text evidence="10">The sequence shown here is derived from an EMBL/GenBank/DDBJ whole genome shotgun (WGS) entry which is preliminary data.</text>
</comment>
<reference evidence="10 11" key="1">
    <citation type="journal article" date="2021" name="Elife">
        <title>Chloroplast acquisition without the gene transfer in kleptoplastic sea slugs, Plakobranchus ocellatus.</title>
        <authorList>
            <person name="Maeda T."/>
            <person name="Takahashi S."/>
            <person name="Yoshida T."/>
            <person name="Shimamura S."/>
            <person name="Takaki Y."/>
            <person name="Nagai Y."/>
            <person name="Toyoda A."/>
            <person name="Suzuki Y."/>
            <person name="Arimoto A."/>
            <person name="Ishii H."/>
            <person name="Satoh N."/>
            <person name="Nishiyama T."/>
            <person name="Hasebe M."/>
            <person name="Maruyama T."/>
            <person name="Minagawa J."/>
            <person name="Obokata J."/>
            <person name="Shigenobu S."/>
        </authorList>
    </citation>
    <scope>NUCLEOTIDE SEQUENCE [LARGE SCALE GENOMIC DNA]</scope>
</reference>
<evidence type="ECO:0000256" key="5">
    <source>
        <dbReference type="ARBA" id="ARBA00022801"/>
    </source>
</evidence>
<dbReference type="GO" id="GO:0004132">
    <property type="term" value="F:dCMP deaminase activity"/>
    <property type="evidence" value="ECO:0007669"/>
    <property type="project" value="UniProtKB-EC"/>
</dbReference>
<feature type="domain" description="CMP/dCMP-type deaminase" evidence="9">
    <location>
        <begin position="215"/>
        <end position="350"/>
    </location>
</feature>
<sequence>MTHKRRNYLEWQEYFMSIAFLSAQRSKDPSSQVGACIVSKDNKVVGIGYNGMPIGCNDDLMPWNKSVDTSSENWLNSKVPYVCHAALNAVLNKNCADVKGCIIYVALFPCNLCAQIIVQSRISEVVYYCDKDPESSQIKAAKYLLNLAGIPYRQFVPKHPRVEIDFSVIEVPADQVPSPPYIETTSDQVQNDSDNVSKIIQNSSNISAKRDGYLEWEEYFMATAFLSAQRSKDPRTQVGACIVNGEKKIVGIGYNGMPIGCCDDVMPWNRATDKSDAAWLESKSPYVCHAELNAVLNKNAADIKGCTIYVALFPCNKCAQVVVQSGISEVVYYSDKYHDQPDFQASRYLLSTAGVVYRQFRPRQGKIVIDFGVCRDSESKDLKTDYSKIANGKSKVICNGDSKVNYNGKSRLYCNGDLQKDSANANNNNVGVTHISNKCEILGLQDNLGHINPENLLSNDHALQASLEHGWMHEVQELRYALFSFAVAALVAALSWLTSCSNFNEHANL</sequence>
<comment type="similarity">
    <text evidence="2">Belongs to the cytidine and deoxycytidylate deaminase family.</text>
</comment>
<dbReference type="InterPro" id="IPR002125">
    <property type="entry name" value="CMP_dCMP_dom"/>
</dbReference>
<protein>
    <recommendedName>
        <fullName evidence="8">dCMP deaminase</fullName>
        <ecNumber evidence="7">3.5.4.12</ecNumber>
    </recommendedName>
    <alternativeName>
        <fullName evidence="8">dCMP deaminase</fullName>
    </alternativeName>
</protein>
<evidence type="ECO:0000256" key="2">
    <source>
        <dbReference type="ARBA" id="ARBA00006576"/>
    </source>
</evidence>
<accession>A0AAV4JV87</accession>
<evidence type="ECO:0000256" key="8">
    <source>
        <dbReference type="ARBA" id="ARBA00041763"/>
    </source>
</evidence>
<dbReference type="InterPro" id="IPR016192">
    <property type="entry name" value="APOBEC/CMP_deaminase_Zn-bd"/>
</dbReference>
<dbReference type="GO" id="GO:0009165">
    <property type="term" value="P:nucleotide biosynthetic process"/>
    <property type="evidence" value="ECO:0007669"/>
    <property type="project" value="UniProtKB-KW"/>
</dbReference>
<dbReference type="PROSITE" id="PS51747">
    <property type="entry name" value="CYT_DCMP_DEAMINASES_2"/>
    <property type="match status" value="2"/>
</dbReference>
<dbReference type="GO" id="GO:0005737">
    <property type="term" value="C:cytoplasm"/>
    <property type="evidence" value="ECO:0007669"/>
    <property type="project" value="TreeGrafter"/>
</dbReference>
<keyword evidence="5" id="KW-0378">Hydrolase</keyword>
<dbReference type="Proteomes" id="UP000762676">
    <property type="component" value="Unassembled WGS sequence"/>
</dbReference>
<keyword evidence="4" id="KW-0545">Nucleotide biosynthesis</keyword>
<evidence type="ECO:0000256" key="3">
    <source>
        <dbReference type="ARBA" id="ARBA00022723"/>
    </source>
</evidence>
<dbReference type="FunFam" id="3.40.140.10:FF:000021">
    <property type="entry name" value="Deoxycytidylate deaminase"/>
    <property type="match status" value="2"/>
</dbReference>
<dbReference type="InterPro" id="IPR015517">
    <property type="entry name" value="dCMP_deaminase-rel"/>
</dbReference>
<name>A0AAV4JV87_9GAST</name>
<dbReference type="Pfam" id="PF00383">
    <property type="entry name" value="dCMP_cyt_deam_1"/>
    <property type="match status" value="2"/>
</dbReference>
<dbReference type="PANTHER" id="PTHR11086:SF18">
    <property type="entry name" value="DEOXYCYTIDYLATE DEAMINASE"/>
    <property type="match status" value="1"/>
</dbReference>
<dbReference type="InterPro" id="IPR016193">
    <property type="entry name" value="Cytidine_deaminase-like"/>
</dbReference>
<evidence type="ECO:0000313" key="10">
    <source>
        <dbReference type="EMBL" id="GFS25974.1"/>
    </source>
</evidence>
<keyword evidence="11" id="KW-1185">Reference proteome</keyword>
<dbReference type="GO" id="GO:0008270">
    <property type="term" value="F:zinc ion binding"/>
    <property type="evidence" value="ECO:0007669"/>
    <property type="project" value="InterPro"/>
</dbReference>
<evidence type="ECO:0000313" key="11">
    <source>
        <dbReference type="Proteomes" id="UP000762676"/>
    </source>
</evidence>
<feature type="domain" description="CMP/dCMP-type deaminase" evidence="9">
    <location>
        <begin position="10"/>
        <end position="139"/>
    </location>
</feature>
<dbReference type="EC" id="3.5.4.12" evidence="7"/>
<dbReference type="AlphaFoldDB" id="A0AAV4JV87"/>
<proteinExistence type="inferred from homology"/>
<dbReference type="SUPFAM" id="SSF53927">
    <property type="entry name" value="Cytidine deaminase-like"/>
    <property type="match status" value="2"/>
</dbReference>
<dbReference type="InterPro" id="IPR035105">
    <property type="entry name" value="Deoxycytidylate_deaminase_dom"/>
</dbReference>
<evidence type="ECO:0000256" key="1">
    <source>
        <dbReference type="ARBA" id="ARBA00001947"/>
    </source>
</evidence>
<gene>
    <name evidence="10" type="ORF">ElyMa_007039600</name>
</gene>
<evidence type="ECO:0000256" key="6">
    <source>
        <dbReference type="ARBA" id="ARBA00022833"/>
    </source>
</evidence>
<evidence type="ECO:0000259" key="9">
    <source>
        <dbReference type="PROSITE" id="PS51747"/>
    </source>
</evidence>
<evidence type="ECO:0000256" key="7">
    <source>
        <dbReference type="ARBA" id="ARBA00038938"/>
    </source>
</evidence>
<dbReference type="Gene3D" id="3.40.140.10">
    <property type="entry name" value="Cytidine Deaminase, domain 2"/>
    <property type="match status" value="2"/>
</dbReference>
<dbReference type="EMBL" id="BMAT01014082">
    <property type="protein sequence ID" value="GFS25974.1"/>
    <property type="molecule type" value="Genomic_DNA"/>
</dbReference>
<dbReference type="CDD" id="cd01286">
    <property type="entry name" value="deoxycytidylate_deaminase"/>
    <property type="match status" value="2"/>
</dbReference>